<dbReference type="Proteomes" id="UP000637061">
    <property type="component" value="Unassembled WGS sequence"/>
</dbReference>
<comment type="caution">
    <text evidence="2">The sequence shown here is derived from an EMBL/GenBank/DDBJ whole genome shotgun (WGS) entry which is preliminary data.</text>
</comment>
<gene>
    <name evidence="2" type="ORF">JEU22_25240</name>
</gene>
<reference evidence="2" key="1">
    <citation type="submission" date="2020-12" db="EMBL/GenBank/DDBJ databases">
        <title>Enhanced detection system for hospital associated transmission using whole genome sequencing surveillance.</title>
        <authorList>
            <person name="Harrison L.H."/>
            <person name="Van Tyne D."/>
            <person name="Marsh J.W."/>
            <person name="Griffith M.P."/>
            <person name="Snyder D.J."/>
            <person name="Cooper V.S."/>
            <person name="Mustapha M."/>
        </authorList>
    </citation>
    <scope>NUCLEOTIDE SEQUENCE</scope>
    <source>
        <strain evidence="2">PSB00042</strain>
    </source>
</reference>
<evidence type="ECO:0000313" key="2">
    <source>
        <dbReference type="EMBL" id="MBI6887211.1"/>
    </source>
</evidence>
<organism evidence="2 3">
    <name type="scientific">Pseudomonas putida</name>
    <name type="common">Arthrobacter siderocapsulatus</name>
    <dbReference type="NCBI Taxonomy" id="303"/>
    <lineage>
        <taxon>Bacteria</taxon>
        <taxon>Pseudomonadati</taxon>
        <taxon>Pseudomonadota</taxon>
        <taxon>Gammaproteobacteria</taxon>
        <taxon>Pseudomonadales</taxon>
        <taxon>Pseudomonadaceae</taxon>
        <taxon>Pseudomonas</taxon>
    </lineage>
</organism>
<feature type="compositionally biased region" description="Polar residues" evidence="1">
    <location>
        <begin position="140"/>
        <end position="150"/>
    </location>
</feature>
<evidence type="ECO:0000256" key="1">
    <source>
        <dbReference type="SAM" id="MobiDB-lite"/>
    </source>
</evidence>
<accession>A0A8I1JM58</accession>
<dbReference type="AlphaFoldDB" id="A0A8I1JM58"/>
<evidence type="ECO:0000313" key="3">
    <source>
        <dbReference type="Proteomes" id="UP000637061"/>
    </source>
</evidence>
<sequence length="150" mass="16668">MSPLTEAQTEWLLGQLQLAAERAPMELRPKRRQLVRGMRAVLNALAEGMSTRDMRNALVAELGTAYPNNMAPPKPVRELLVPYNDPTALDREIIERWNVGMGRDAIAKAVGCSVATVERVVRWCDSAAKGEQPTEKQRSLVHTKQQANGH</sequence>
<name>A0A8I1JM58_PSEPU</name>
<dbReference type="EMBL" id="JAEHTE010000046">
    <property type="protein sequence ID" value="MBI6887211.1"/>
    <property type="molecule type" value="Genomic_DNA"/>
</dbReference>
<dbReference type="RefSeq" id="WP_198748120.1">
    <property type="nucleotide sequence ID" value="NZ_JAEHTE010000046.1"/>
</dbReference>
<protein>
    <submittedName>
        <fullName evidence="2">Helix-turn-helix domain-containing protein</fullName>
    </submittedName>
</protein>
<feature type="region of interest" description="Disordered" evidence="1">
    <location>
        <begin position="128"/>
        <end position="150"/>
    </location>
</feature>
<proteinExistence type="predicted"/>